<accession>A0A7Y2RDF7</accession>
<comment type="caution">
    <text evidence="3">The sequence shown here is derived from an EMBL/GenBank/DDBJ whole genome shotgun (WGS) entry which is preliminary data.</text>
</comment>
<feature type="signal peptide" evidence="2">
    <location>
        <begin position="1"/>
        <end position="24"/>
    </location>
</feature>
<evidence type="ECO:0000313" key="3">
    <source>
        <dbReference type="EMBL" id="NNH76643.1"/>
    </source>
</evidence>
<feature type="transmembrane region" description="Helical" evidence="1">
    <location>
        <begin position="34"/>
        <end position="52"/>
    </location>
</feature>
<keyword evidence="2" id="KW-0732">Signal</keyword>
<dbReference type="AlphaFoldDB" id="A0A7Y2RDF7"/>
<dbReference type="RefSeq" id="WP_171539804.1">
    <property type="nucleotide sequence ID" value="NZ_JABERL010000008.1"/>
</dbReference>
<proteinExistence type="predicted"/>
<organism evidence="3 4">
    <name type="scientific">Acinetobacter terrae</name>
    <dbReference type="NCBI Taxonomy" id="2731247"/>
    <lineage>
        <taxon>Bacteria</taxon>
        <taxon>Pseudomonadati</taxon>
        <taxon>Pseudomonadota</taxon>
        <taxon>Gammaproteobacteria</taxon>
        <taxon>Moraxellales</taxon>
        <taxon>Moraxellaceae</taxon>
        <taxon>Acinetobacter</taxon>
        <taxon>Acinetobacter Taxon 24</taxon>
    </lineage>
</organism>
<protein>
    <recommendedName>
        <fullName evidence="5">CcmD family protein</fullName>
    </recommendedName>
</protein>
<reference evidence="3 4" key="1">
    <citation type="submission" date="2020-04" db="EMBL/GenBank/DDBJ databases">
        <title>Acinetobacter Taxon 24.</title>
        <authorList>
            <person name="Nemec A."/>
            <person name="Radolfova-Krizova L."/>
            <person name="Higgins P.G."/>
            <person name="Spanelova P."/>
        </authorList>
    </citation>
    <scope>NUCLEOTIDE SEQUENCE [LARGE SCALE GENOMIC DNA]</scope>
    <source>
        <strain evidence="3 4">ANC 5380</strain>
    </source>
</reference>
<keyword evidence="1" id="KW-1133">Transmembrane helix</keyword>
<evidence type="ECO:0000256" key="1">
    <source>
        <dbReference type="SAM" id="Phobius"/>
    </source>
</evidence>
<sequence length="65" mass="7221">MKRDFIPAVLLTTLSISIPSYAFAQSTDPTYMIMGGGLLVVFALAIYVFCEIRKSIQVHINKPTK</sequence>
<dbReference type="EMBL" id="JABERL010000008">
    <property type="protein sequence ID" value="NNH76643.1"/>
    <property type="molecule type" value="Genomic_DNA"/>
</dbReference>
<dbReference type="Proteomes" id="UP000569202">
    <property type="component" value="Unassembled WGS sequence"/>
</dbReference>
<evidence type="ECO:0000313" key="4">
    <source>
        <dbReference type="Proteomes" id="UP000569202"/>
    </source>
</evidence>
<name>A0A7Y2RDF7_9GAMM</name>
<keyword evidence="1" id="KW-0812">Transmembrane</keyword>
<gene>
    <name evidence="3" type="ORF">HLH17_02900</name>
</gene>
<keyword evidence="1" id="KW-0472">Membrane</keyword>
<feature type="chain" id="PRO_5030660802" description="CcmD family protein" evidence="2">
    <location>
        <begin position="25"/>
        <end position="65"/>
    </location>
</feature>
<evidence type="ECO:0008006" key="5">
    <source>
        <dbReference type="Google" id="ProtNLM"/>
    </source>
</evidence>
<evidence type="ECO:0000256" key="2">
    <source>
        <dbReference type="SAM" id="SignalP"/>
    </source>
</evidence>